<feature type="transmembrane region" description="Helical" evidence="8">
    <location>
        <begin position="212"/>
        <end position="237"/>
    </location>
</feature>
<keyword evidence="3 8" id="KW-0813">Transport</keyword>
<accession>A0A1E3TJL9</accession>
<organism evidence="9 10">
    <name type="scientific">Mycobacterium shimoidei</name>
    <dbReference type="NCBI Taxonomy" id="29313"/>
    <lineage>
        <taxon>Bacteria</taxon>
        <taxon>Bacillati</taxon>
        <taxon>Actinomycetota</taxon>
        <taxon>Actinomycetes</taxon>
        <taxon>Mycobacteriales</taxon>
        <taxon>Mycobacteriaceae</taxon>
        <taxon>Mycobacterium</taxon>
    </lineage>
</organism>
<evidence type="ECO:0000256" key="7">
    <source>
        <dbReference type="ARBA" id="ARBA00023136"/>
    </source>
</evidence>
<feature type="transmembrane region" description="Helical" evidence="8">
    <location>
        <begin position="26"/>
        <end position="49"/>
    </location>
</feature>
<dbReference type="Pfam" id="PF03824">
    <property type="entry name" value="NicO"/>
    <property type="match status" value="1"/>
</dbReference>
<dbReference type="STRING" id="29313.BHQ16_04120"/>
<evidence type="ECO:0000256" key="8">
    <source>
        <dbReference type="RuleBase" id="RU362101"/>
    </source>
</evidence>
<keyword evidence="6 8" id="KW-1133">Transmembrane helix</keyword>
<evidence type="ECO:0000256" key="1">
    <source>
        <dbReference type="ARBA" id="ARBA00004127"/>
    </source>
</evidence>
<evidence type="ECO:0000256" key="6">
    <source>
        <dbReference type="ARBA" id="ARBA00022989"/>
    </source>
</evidence>
<feature type="transmembrane region" description="Helical" evidence="8">
    <location>
        <begin position="243"/>
        <end position="264"/>
    </location>
</feature>
<evidence type="ECO:0000256" key="5">
    <source>
        <dbReference type="ARBA" id="ARBA00022692"/>
    </source>
</evidence>
<reference evidence="9 10" key="1">
    <citation type="submission" date="2018-05" db="EMBL/GenBank/DDBJ databases">
        <authorList>
            <consortium name="IHU Genomes"/>
        </authorList>
    </citation>
    <scope>NUCLEOTIDE SEQUENCE [LARGE SCALE GENOMIC DNA]</scope>
    <source>
        <strain evidence="9 10">P7336</strain>
    </source>
</reference>
<comment type="subcellular location">
    <subcellularLocation>
        <location evidence="8">Cell membrane</location>
        <topology evidence="8">Multi-pass membrane protein</topology>
    </subcellularLocation>
    <subcellularLocation>
        <location evidence="1">Endomembrane system</location>
        <topology evidence="1">Multi-pass membrane protein</topology>
    </subcellularLocation>
</comment>
<keyword evidence="5 8" id="KW-0812">Transmembrane</keyword>
<evidence type="ECO:0000313" key="10">
    <source>
        <dbReference type="Proteomes" id="UP000252015"/>
    </source>
</evidence>
<dbReference type="GO" id="GO:0005886">
    <property type="term" value="C:plasma membrane"/>
    <property type="evidence" value="ECO:0007669"/>
    <property type="project" value="UniProtKB-SubCell"/>
</dbReference>
<dbReference type="GO" id="GO:0012505">
    <property type="term" value="C:endomembrane system"/>
    <property type="evidence" value="ECO:0007669"/>
    <property type="project" value="UniProtKB-SubCell"/>
</dbReference>
<evidence type="ECO:0000256" key="2">
    <source>
        <dbReference type="ARBA" id="ARBA00010892"/>
    </source>
</evidence>
<name>A0A1E3TJL9_MYCSH</name>
<evidence type="ECO:0000313" key="9">
    <source>
        <dbReference type="EMBL" id="SRX93300.1"/>
    </source>
</evidence>
<keyword evidence="4" id="KW-0533">Nickel</keyword>
<sequence length="377" mass="41262">MVSSTQVATRRVRLSWNWNRRDRIEISVLLGFVALIHLVGFITLIVFVAPHRYQTGSDVFGVGLGLTAYLFGVRHAFDADHIAAIDNTTRKLMSDGHKPKSVGFWFAMGHSTIVMLMAVMVVVGARAVGTLVDDGSPTRHALGFTGTLASALFLYLIAAMNIIAMVGITRAFNKLRRGTYSDDELEAALDDRGFLARLLRPFMNRIKRPMQIYPVGLLFGLGFDTATEIALLALAGTGAAAGLPWYAVLVLPVLFAAGMSLMDTMDGLLMTAAYDWAFMQPVRKIYYNLTVTGLSIAVAFLIGSIELVTILHDDLKWDDPVTTWVSGINLNSAGLGIVGLFAITWLAAIAYWKLAGVETRWGRTHRRESATADTYPE</sequence>
<evidence type="ECO:0000256" key="4">
    <source>
        <dbReference type="ARBA" id="ARBA00022596"/>
    </source>
</evidence>
<dbReference type="OrthoDB" id="9776706at2"/>
<dbReference type="PANTHER" id="PTHR31611:SF0">
    <property type="entry name" value="HIGH-AFFINITY NICKEL TRANSPORT PROTEIN NIC1"/>
    <property type="match status" value="1"/>
</dbReference>
<keyword evidence="7 8" id="KW-0472">Membrane</keyword>
<feature type="transmembrane region" description="Helical" evidence="8">
    <location>
        <begin position="332"/>
        <end position="352"/>
    </location>
</feature>
<gene>
    <name evidence="9" type="ORF">MSP7336_01537</name>
</gene>
<comment type="similarity">
    <text evidence="2 8">Belongs to the NiCoT transporter (TC 2.A.52) family.</text>
</comment>
<dbReference type="InterPro" id="IPR011541">
    <property type="entry name" value="Ni/Co_transpt_high_affinity"/>
</dbReference>
<feature type="transmembrane region" description="Helical" evidence="8">
    <location>
        <begin position="102"/>
        <end position="128"/>
    </location>
</feature>
<proteinExistence type="inferred from homology"/>
<dbReference type="AlphaFoldDB" id="A0A1E3TJL9"/>
<protein>
    <recommendedName>
        <fullName evidence="8">Nickel/cobalt efflux system</fullName>
    </recommendedName>
</protein>
<dbReference type="GO" id="GO:0015099">
    <property type="term" value="F:nickel cation transmembrane transporter activity"/>
    <property type="evidence" value="ECO:0007669"/>
    <property type="project" value="UniProtKB-UniRule"/>
</dbReference>
<dbReference type="NCBIfam" id="TIGR00802">
    <property type="entry name" value="nico"/>
    <property type="match status" value="1"/>
</dbReference>
<dbReference type="PANTHER" id="PTHR31611">
    <property type="entry name" value="HIGH-AFFINITY NICKEL TRANSPORT PROTEIN NIC1"/>
    <property type="match status" value="1"/>
</dbReference>
<evidence type="ECO:0000256" key="3">
    <source>
        <dbReference type="ARBA" id="ARBA00022448"/>
    </source>
</evidence>
<dbReference type="InterPro" id="IPR004688">
    <property type="entry name" value="Ni/Co_transpt"/>
</dbReference>
<feature type="transmembrane region" description="Helical" evidence="8">
    <location>
        <begin position="285"/>
        <end position="312"/>
    </location>
</feature>
<dbReference type="Proteomes" id="UP000252015">
    <property type="component" value="Unassembled WGS sequence"/>
</dbReference>
<dbReference type="EMBL" id="UEGW01000001">
    <property type="protein sequence ID" value="SRX93300.1"/>
    <property type="molecule type" value="Genomic_DNA"/>
</dbReference>
<feature type="transmembrane region" description="Helical" evidence="8">
    <location>
        <begin position="148"/>
        <end position="168"/>
    </location>
</feature>
<dbReference type="RefSeq" id="WP_069394749.1">
    <property type="nucleotide sequence ID" value="NZ_MIHE01000003.1"/>
</dbReference>
<keyword evidence="10" id="KW-1185">Reference proteome</keyword>